<feature type="transmembrane region" description="Helical" evidence="6">
    <location>
        <begin position="346"/>
        <end position="364"/>
    </location>
</feature>
<reference evidence="8" key="1">
    <citation type="submission" date="2016-10" db="EMBL/GenBank/DDBJ databases">
        <authorList>
            <person name="Varghese N."/>
            <person name="Submissions S."/>
        </authorList>
    </citation>
    <scope>NUCLEOTIDE SEQUENCE [LARGE SCALE GENOMIC DNA]</scope>
    <source>
        <strain evidence="8">DSM 26894</strain>
    </source>
</reference>
<dbReference type="Gene3D" id="1.20.1250.20">
    <property type="entry name" value="MFS general substrate transporter like domains"/>
    <property type="match status" value="1"/>
</dbReference>
<dbReference type="SUPFAM" id="SSF103473">
    <property type="entry name" value="MFS general substrate transporter"/>
    <property type="match status" value="1"/>
</dbReference>
<feature type="transmembrane region" description="Helical" evidence="6">
    <location>
        <begin position="148"/>
        <end position="166"/>
    </location>
</feature>
<keyword evidence="3 6" id="KW-0812">Transmembrane</keyword>
<evidence type="ECO:0000313" key="8">
    <source>
        <dbReference type="Proteomes" id="UP000199392"/>
    </source>
</evidence>
<proteinExistence type="predicted"/>
<dbReference type="GO" id="GO:0022857">
    <property type="term" value="F:transmembrane transporter activity"/>
    <property type="evidence" value="ECO:0007669"/>
    <property type="project" value="InterPro"/>
</dbReference>
<dbReference type="PANTHER" id="PTHR23513">
    <property type="entry name" value="INTEGRAL MEMBRANE EFFLUX PROTEIN-RELATED"/>
    <property type="match status" value="1"/>
</dbReference>
<dbReference type="CDD" id="cd06173">
    <property type="entry name" value="MFS_MefA_like"/>
    <property type="match status" value="1"/>
</dbReference>
<keyword evidence="8" id="KW-1185">Reference proteome</keyword>
<gene>
    <name evidence="7" type="ORF">SAMN04488050_11784</name>
</gene>
<dbReference type="AlphaFoldDB" id="A0A1I6WBM5"/>
<feature type="transmembrane region" description="Helical" evidence="6">
    <location>
        <begin position="258"/>
        <end position="278"/>
    </location>
</feature>
<organism evidence="7 8">
    <name type="scientific">Alloyangia pacifica</name>
    <dbReference type="NCBI Taxonomy" id="311180"/>
    <lineage>
        <taxon>Bacteria</taxon>
        <taxon>Pseudomonadati</taxon>
        <taxon>Pseudomonadota</taxon>
        <taxon>Alphaproteobacteria</taxon>
        <taxon>Rhodobacterales</taxon>
        <taxon>Roseobacteraceae</taxon>
        <taxon>Alloyangia</taxon>
    </lineage>
</organism>
<feature type="transmembrane region" description="Helical" evidence="6">
    <location>
        <begin position="21"/>
        <end position="39"/>
    </location>
</feature>
<evidence type="ECO:0000256" key="5">
    <source>
        <dbReference type="ARBA" id="ARBA00023136"/>
    </source>
</evidence>
<evidence type="ECO:0000256" key="6">
    <source>
        <dbReference type="SAM" id="Phobius"/>
    </source>
</evidence>
<dbReference type="GO" id="GO:0005886">
    <property type="term" value="C:plasma membrane"/>
    <property type="evidence" value="ECO:0007669"/>
    <property type="project" value="UniProtKB-SubCell"/>
</dbReference>
<evidence type="ECO:0000256" key="4">
    <source>
        <dbReference type="ARBA" id="ARBA00022989"/>
    </source>
</evidence>
<dbReference type="PANTHER" id="PTHR23513:SF6">
    <property type="entry name" value="MAJOR FACILITATOR SUPERFAMILY ASSOCIATED DOMAIN-CONTAINING PROTEIN"/>
    <property type="match status" value="1"/>
</dbReference>
<sequence length="446" mass="46984">MLPSASPLRHRGFRRLFGAQVLSLMGIGVMTVSLSLSAYETGGAESGGTMLGGILGLKMIAYVLIAPLAEALLSRLPRRGTLVTLDVLRLVAVGLMGLLAAPWQIAVLAFVFFALSSGFTPLFQSVLPDMLPDEERYSRALALSRLAYTLESILSPIVAAVALVMVSAGDLFFLASACFAGSALLLGLTGFPAGTAPRKATFLRRLAKGTRIYAHTPRLRGLFVLNFALSLVMAWVIVDTVVFAGARLGDAEYYYTRLMTGFGAGAALGALLVPRLVARLDERRCMAAGVLGFAVLAAGLALAPGLSLPGLLVLWAGFGAASSLVLTPGGLVLVRSAQRGDRPAVFAAQFSLSHAGWLLAYPLAGWLGSVLAPERALGVLALAAAAGALLALRVWPARDPLARPHVHPELPGDHPHLREHPAEGRAHCHAHDFRIDELHPRWPAAG</sequence>
<feature type="transmembrane region" description="Helical" evidence="6">
    <location>
        <begin position="51"/>
        <end position="73"/>
    </location>
</feature>
<keyword evidence="4 6" id="KW-1133">Transmembrane helix</keyword>
<evidence type="ECO:0000256" key="1">
    <source>
        <dbReference type="ARBA" id="ARBA00004651"/>
    </source>
</evidence>
<accession>A0A1I6WBM5</accession>
<feature type="transmembrane region" description="Helical" evidence="6">
    <location>
        <begin position="172"/>
        <end position="196"/>
    </location>
</feature>
<dbReference type="STRING" id="311180.SAMN04488050_11784"/>
<feature type="transmembrane region" description="Helical" evidence="6">
    <location>
        <begin position="376"/>
        <end position="395"/>
    </location>
</feature>
<dbReference type="InterPro" id="IPR011701">
    <property type="entry name" value="MFS"/>
</dbReference>
<dbReference type="Pfam" id="PF07690">
    <property type="entry name" value="MFS_1"/>
    <property type="match status" value="2"/>
</dbReference>
<comment type="subcellular location">
    <subcellularLocation>
        <location evidence="1">Cell membrane</location>
        <topology evidence="1">Multi-pass membrane protein</topology>
    </subcellularLocation>
</comment>
<dbReference type="RefSeq" id="WP_245696219.1">
    <property type="nucleotide sequence ID" value="NZ_FNCL01000017.1"/>
</dbReference>
<feature type="transmembrane region" description="Helical" evidence="6">
    <location>
        <begin position="217"/>
        <end position="238"/>
    </location>
</feature>
<feature type="transmembrane region" description="Helical" evidence="6">
    <location>
        <begin position="312"/>
        <end position="334"/>
    </location>
</feature>
<keyword evidence="5 6" id="KW-0472">Membrane</keyword>
<evidence type="ECO:0000256" key="3">
    <source>
        <dbReference type="ARBA" id="ARBA00022692"/>
    </source>
</evidence>
<dbReference type="EMBL" id="FOZW01000017">
    <property type="protein sequence ID" value="SFT23322.1"/>
    <property type="molecule type" value="Genomic_DNA"/>
</dbReference>
<evidence type="ECO:0000313" key="7">
    <source>
        <dbReference type="EMBL" id="SFT23322.1"/>
    </source>
</evidence>
<protein>
    <submittedName>
        <fullName evidence="7">Predicted arabinose efflux permease, MFS family</fullName>
    </submittedName>
</protein>
<evidence type="ECO:0000256" key="2">
    <source>
        <dbReference type="ARBA" id="ARBA00022475"/>
    </source>
</evidence>
<dbReference type="InterPro" id="IPR036259">
    <property type="entry name" value="MFS_trans_sf"/>
</dbReference>
<keyword evidence="2" id="KW-1003">Cell membrane</keyword>
<feature type="transmembrane region" description="Helical" evidence="6">
    <location>
        <begin position="285"/>
        <end position="306"/>
    </location>
</feature>
<name>A0A1I6WBM5_9RHOB</name>
<dbReference type="Proteomes" id="UP000199392">
    <property type="component" value="Unassembled WGS sequence"/>
</dbReference>